<organism evidence="5">
    <name type="scientific">Myoviridae sp. ct35n35</name>
    <dbReference type="NCBI Taxonomy" id="2823534"/>
    <lineage>
        <taxon>Viruses</taxon>
        <taxon>Duplodnaviria</taxon>
        <taxon>Heunggongvirae</taxon>
        <taxon>Uroviricota</taxon>
        <taxon>Caudoviricetes</taxon>
    </lineage>
</organism>
<keyword evidence="2" id="KW-0238">DNA-binding</keyword>
<feature type="domain" description="Peptidase S24/S26A/S26B/S26C" evidence="4">
    <location>
        <begin position="101"/>
        <end position="227"/>
    </location>
</feature>
<evidence type="ECO:0000256" key="3">
    <source>
        <dbReference type="ARBA" id="ARBA00023163"/>
    </source>
</evidence>
<dbReference type="PANTHER" id="PTHR40661">
    <property type="match status" value="1"/>
</dbReference>
<dbReference type="GO" id="GO:0003677">
    <property type="term" value="F:DNA binding"/>
    <property type="evidence" value="ECO:0007669"/>
    <property type="project" value="UniProtKB-KW"/>
</dbReference>
<sequence length="237" mass="26847">MNIIERLEKYMDFKQLNPNKVTVEAGLSVGLLSKSKKKNGGLNSDTIEKILYTYTDLSPEWFLTGRGEMLKAEHENQEPEVTIIKGNRKTRDSIVEIQEIPLYDYEATAGLSGFFNGDKSQNLLDTIRIPNAPVCDGAIFVTGDSMYPLLKSGDIILYKEIPLNMDYIFFGEMYILGFSLDGDEENVVVKYVKKSEKGSKYIQLVSQNPHHAPKDIPFKSVRAMAIVKVNIRMNTMY</sequence>
<protein>
    <submittedName>
        <fullName evidence="5">Putative transcriptional regulator</fullName>
    </submittedName>
</protein>
<proteinExistence type="predicted"/>
<dbReference type="EMBL" id="BK014683">
    <property type="protein sequence ID" value="DAD67688.1"/>
    <property type="molecule type" value="Genomic_DNA"/>
</dbReference>
<dbReference type="SUPFAM" id="SSF51306">
    <property type="entry name" value="LexA/Signal peptidase"/>
    <property type="match status" value="1"/>
</dbReference>
<dbReference type="Gene3D" id="2.10.109.10">
    <property type="entry name" value="Umud Fragment, subunit A"/>
    <property type="match status" value="1"/>
</dbReference>
<keyword evidence="1" id="KW-0805">Transcription regulation</keyword>
<dbReference type="InterPro" id="IPR015927">
    <property type="entry name" value="Peptidase_S24_S26A/B/C"/>
</dbReference>
<evidence type="ECO:0000256" key="2">
    <source>
        <dbReference type="ARBA" id="ARBA00023125"/>
    </source>
</evidence>
<evidence type="ECO:0000256" key="1">
    <source>
        <dbReference type="ARBA" id="ARBA00023015"/>
    </source>
</evidence>
<reference evidence="5" key="1">
    <citation type="journal article" date="2021" name="Proc. Natl. Acad. Sci. U.S.A.">
        <title>A Catalog of Tens of Thousands of Viruses from Human Metagenomes Reveals Hidden Associations with Chronic Diseases.</title>
        <authorList>
            <person name="Tisza M.J."/>
            <person name="Buck C.B."/>
        </authorList>
    </citation>
    <scope>NUCLEOTIDE SEQUENCE</scope>
    <source>
        <strain evidence="5">Ct35n35</strain>
    </source>
</reference>
<evidence type="ECO:0000313" key="5">
    <source>
        <dbReference type="EMBL" id="DAD67688.1"/>
    </source>
</evidence>
<dbReference type="InterPro" id="IPR036286">
    <property type="entry name" value="LexA/Signal_pep-like_sf"/>
</dbReference>
<accession>A0A8S5LCL4</accession>
<dbReference type="PANTHER" id="PTHR40661:SF1">
    <property type="entry name" value="HTH CRO_C1-TYPE DOMAIN-CONTAINING PROTEIN"/>
    <property type="match status" value="1"/>
</dbReference>
<dbReference type="CDD" id="cd06529">
    <property type="entry name" value="S24_LexA-like"/>
    <property type="match status" value="1"/>
</dbReference>
<keyword evidence="3" id="KW-0804">Transcription</keyword>
<dbReference type="InterPro" id="IPR039418">
    <property type="entry name" value="LexA-like"/>
</dbReference>
<dbReference type="Pfam" id="PF00717">
    <property type="entry name" value="Peptidase_S24"/>
    <property type="match status" value="1"/>
</dbReference>
<name>A0A8S5LCL4_9CAUD</name>
<evidence type="ECO:0000259" key="4">
    <source>
        <dbReference type="Pfam" id="PF00717"/>
    </source>
</evidence>